<dbReference type="InterPro" id="IPR007203">
    <property type="entry name" value="ORMDL"/>
</dbReference>
<feature type="region of interest" description="Disordered" evidence="5">
    <location>
        <begin position="205"/>
        <end position="232"/>
    </location>
</feature>
<dbReference type="Proteomes" id="UP000629468">
    <property type="component" value="Unassembled WGS sequence"/>
</dbReference>
<dbReference type="EMBL" id="JABXXO010000006">
    <property type="protein sequence ID" value="KAF7776642.1"/>
    <property type="molecule type" value="Genomic_DNA"/>
</dbReference>
<comment type="subcellular location">
    <subcellularLocation>
        <location evidence="1">Membrane</location>
        <topology evidence="1">Multi-pass membrane protein</topology>
    </subcellularLocation>
</comment>
<dbReference type="PANTHER" id="PTHR12665">
    <property type="entry name" value="ORMDL PROTEINS"/>
    <property type="match status" value="1"/>
</dbReference>
<name>A0A8H7KHW2_AGABI</name>
<keyword evidence="2 6" id="KW-0812">Transmembrane</keyword>
<feature type="transmembrane region" description="Helical" evidence="6">
    <location>
        <begin position="161"/>
        <end position="178"/>
    </location>
</feature>
<dbReference type="AlphaFoldDB" id="A0A8H7KHW2"/>
<comment type="caution">
    <text evidence="7">The sequence shown here is derived from an EMBL/GenBank/DDBJ whole genome shotgun (WGS) entry which is preliminary data.</text>
</comment>
<accession>A0A8H7KHW2</accession>
<gene>
    <name evidence="7" type="ORF">Agabi119p4_5035</name>
</gene>
<dbReference type="GO" id="GO:0005789">
    <property type="term" value="C:endoplasmic reticulum membrane"/>
    <property type="evidence" value="ECO:0007669"/>
    <property type="project" value="InterPro"/>
</dbReference>
<keyword evidence="4 6" id="KW-0472">Membrane</keyword>
<evidence type="ECO:0000313" key="7">
    <source>
        <dbReference type="EMBL" id="KAF7776642.1"/>
    </source>
</evidence>
<evidence type="ECO:0000256" key="1">
    <source>
        <dbReference type="ARBA" id="ARBA00004141"/>
    </source>
</evidence>
<evidence type="ECO:0000313" key="8">
    <source>
        <dbReference type="Proteomes" id="UP000629468"/>
    </source>
</evidence>
<evidence type="ECO:0000256" key="4">
    <source>
        <dbReference type="ARBA" id="ARBA00023136"/>
    </source>
</evidence>
<proteinExistence type="predicted"/>
<organism evidence="7 8">
    <name type="scientific">Agaricus bisporus var. burnettii</name>
    <dbReference type="NCBI Taxonomy" id="192524"/>
    <lineage>
        <taxon>Eukaryota</taxon>
        <taxon>Fungi</taxon>
        <taxon>Dikarya</taxon>
        <taxon>Basidiomycota</taxon>
        <taxon>Agaricomycotina</taxon>
        <taxon>Agaricomycetes</taxon>
        <taxon>Agaricomycetidae</taxon>
        <taxon>Agaricales</taxon>
        <taxon>Agaricineae</taxon>
        <taxon>Agaricaceae</taxon>
        <taxon>Agaricus</taxon>
    </lineage>
</organism>
<feature type="transmembrane region" description="Helical" evidence="6">
    <location>
        <begin position="62"/>
        <end position="78"/>
    </location>
</feature>
<evidence type="ECO:0000256" key="3">
    <source>
        <dbReference type="ARBA" id="ARBA00022989"/>
    </source>
</evidence>
<keyword evidence="3 6" id="KW-1133">Transmembrane helix</keyword>
<evidence type="ECO:0000256" key="5">
    <source>
        <dbReference type="SAM" id="MobiDB-lite"/>
    </source>
</evidence>
<sequence length="232" mass="25712">MGLSAMNALPAIHVPPHARPLKARPRSGSIVKVEEVRDRSIEDALDRNAYLNINADWVNAKGAWLIHVVLIISGKVVIDTVPGMTQEISWTVVNLFYLILSYIMFHGVTGIPFGSDLHGGAYDDLTLWEQIDDGAQYTPSKKWLLCVPIALFLASTHYTHYNPWFFAINLSVLIFVLIPKLPQLHRQRVRFMTDESGLATPVSASFPSSGISTPISVPSPPPPTFTDSHFPQ</sequence>
<protein>
    <recommendedName>
        <fullName evidence="9">Orm1 type endoplasmic reticulum protein</fullName>
    </recommendedName>
</protein>
<feature type="compositionally biased region" description="Low complexity" evidence="5">
    <location>
        <begin position="207"/>
        <end position="216"/>
    </location>
</feature>
<feature type="transmembrane region" description="Helical" evidence="6">
    <location>
        <begin position="90"/>
        <end position="108"/>
    </location>
</feature>
<reference evidence="7 8" key="1">
    <citation type="journal article" name="Sci. Rep.">
        <title>Telomere-to-telomere assembled and centromere annotated genomes of the two main subspecies of the button mushroom Agaricus bisporus reveal especially polymorphic chromosome ends.</title>
        <authorList>
            <person name="Sonnenberg A.S.M."/>
            <person name="Sedaghat-Telgerd N."/>
            <person name="Lavrijssen B."/>
            <person name="Ohm R.A."/>
            <person name="Hendrickx P.M."/>
            <person name="Scholtmeijer K."/>
            <person name="Baars J.J.P."/>
            <person name="van Peer A."/>
        </authorList>
    </citation>
    <scope>NUCLEOTIDE SEQUENCE [LARGE SCALE GENOMIC DNA]</scope>
    <source>
        <strain evidence="7 8">H119_p4</strain>
    </source>
</reference>
<evidence type="ECO:0000256" key="2">
    <source>
        <dbReference type="ARBA" id="ARBA00022692"/>
    </source>
</evidence>
<evidence type="ECO:0008006" key="9">
    <source>
        <dbReference type="Google" id="ProtNLM"/>
    </source>
</evidence>
<dbReference type="Pfam" id="PF04061">
    <property type="entry name" value="ORMDL"/>
    <property type="match status" value="1"/>
</dbReference>
<evidence type="ECO:0000256" key="6">
    <source>
        <dbReference type="SAM" id="Phobius"/>
    </source>
</evidence>